<dbReference type="EMBL" id="NBII01000003">
    <property type="protein sequence ID" value="PAV20781.1"/>
    <property type="molecule type" value="Genomic_DNA"/>
</dbReference>
<dbReference type="AlphaFoldDB" id="A0A286UME6"/>
<organism evidence="7 8">
    <name type="scientific">Pyrrhoderma noxium</name>
    <dbReference type="NCBI Taxonomy" id="2282107"/>
    <lineage>
        <taxon>Eukaryota</taxon>
        <taxon>Fungi</taxon>
        <taxon>Dikarya</taxon>
        <taxon>Basidiomycota</taxon>
        <taxon>Agaricomycotina</taxon>
        <taxon>Agaricomycetes</taxon>
        <taxon>Hymenochaetales</taxon>
        <taxon>Hymenochaetaceae</taxon>
        <taxon>Pyrrhoderma</taxon>
    </lineage>
</organism>
<feature type="transmembrane region" description="Helical" evidence="5">
    <location>
        <begin position="50"/>
        <end position="69"/>
    </location>
</feature>
<dbReference type="Proteomes" id="UP000217199">
    <property type="component" value="Unassembled WGS sequence"/>
</dbReference>
<dbReference type="Pfam" id="PF04588">
    <property type="entry name" value="HIG_1_N"/>
    <property type="match status" value="1"/>
</dbReference>
<gene>
    <name evidence="7" type="ORF">PNOK_0340800</name>
</gene>
<dbReference type="InterPro" id="IPR040153">
    <property type="entry name" value="Rcf2"/>
</dbReference>
<evidence type="ECO:0000256" key="1">
    <source>
        <dbReference type="ARBA" id="ARBA00004173"/>
    </source>
</evidence>
<name>A0A286UME6_9AGAM</name>
<dbReference type="PROSITE" id="PS51503">
    <property type="entry name" value="HIG1"/>
    <property type="match status" value="1"/>
</dbReference>
<dbReference type="PANTHER" id="PTHR28018">
    <property type="entry name" value="RESPIRATORY SUPERCOMPLEX FACTOR 2, MITOCHONDRIAL"/>
    <property type="match status" value="1"/>
</dbReference>
<evidence type="ECO:0000259" key="6">
    <source>
        <dbReference type="PROSITE" id="PS51503"/>
    </source>
</evidence>
<dbReference type="STRING" id="2282107.A0A286UME6"/>
<keyword evidence="4 5" id="KW-0472">Membrane</keyword>
<proteinExistence type="predicted"/>
<dbReference type="InParanoid" id="A0A286UME6"/>
<dbReference type="FunCoup" id="A0A286UME6">
    <property type="interactions" value="52"/>
</dbReference>
<sequence>MKLITKEDLENHGKATVQGMAEGFVGGLAVGGSGFWFLNRRWAYYRSLPVTIKTLGLVLAVTAAVATQAERRGLQYDMEHNWDSAGKVEMDREVLAEQRRWNSLSNSEKATEWALRHRWHIFLAGWAASMGASWMILRRNKTQTFSQKIVQARVYAQGIGLAGLLGGAALSQLQPEEVRKEKAADHSWARMLELQEEERRELEAASRSHAHA</sequence>
<feature type="transmembrane region" description="Helical" evidence="5">
    <location>
        <begin position="20"/>
        <end position="38"/>
    </location>
</feature>
<evidence type="ECO:0000256" key="4">
    <source>
        <dbReference type="ARBA" id="ARBA00023136"/>
    </source>
</evidence>
<dbReference type="GO" id="GO:0005739">
    <property type="term" value="C:mitochondrion"/>
    <property type="evidence" value="ECO:0007669"/>
    <property type="project" value="UniProtKB-SubCell"/>
</dbReference>
<protein>
    <recommendedName>
        <fullName evidence="6">HIG1 domain-containing protein</fullName>
    </recommendedName>
</protein>
<feature type="domain" description="HIG1" evidence="6">
    <location>
        <begin position="91"/>
        <end position="182"/>
    </location>
</feature>
<reference evidence="7 8" key="1">
    <citation type="journal article" date="2017" name="Mol. Ecol.">
        <title>Comparative and population genomic landscape of Phellinus noxius: A hypervariable fungus causing root rot in trees.</title>
        <authorList>
            <person name="Chung C.L."/>
            <person name="Lee T.J."/>
            <person name="Akiba M."/>
            <person name="Lee H.H."/>
            <person name="Kuo T.H."/>
            <person name="Liu D."/>
            <person name="Ke H.M."/>
            <person name="Yokoi T."/>
            <person name="Roa M.B."/>
            <person name="Lu M.J."/>
            <person name="Chang Y.Y."/>
            <person name="Ann P.J."/>
            <person name="Tsai J.N."/>
            <person name="Chen C.Y."/>
            <person name="Tzean S.S."/>
            <person name="Ota Y."/>
            <person name="Hattori T."/>
            <person name="Sahashi N."/>
            <person name="Liou R.F."/>
            <person name="Kikuchi T."/>
            <person name="Tsai I.J."/>
        </authorList>
    </citation>
    <scope>NUCLEOTIDE SEQUENCE [LARGE SCALE GENOMIC DNA]</scope>
    <source>
        <strain evidence="7 8">FFPRI411160</strain>
    </source>
</reference>
<feature type="transmembrane region" description="Helical" evidence="5">
    <location>
        <begin position="119"/>
        <end position="137"/>
    </location>
</feature>
<comment type="subcellular location">
    <subcellularLocation>
        <location evidence="1">Mitochondrion</location>
    </subcellularLocation>
</comment>
<dbReference type="GO" id="GO:0033617">
    <property type="term" value="P:mitochondrial respiratory chain complex IV assembly"/>
    <property type="evidence" value="ECO:0007669"/>
    <property type="project" value="TreeGrafter"/>
</dbReference>
<dbReference type="InterPro" id="IPR007667">
    <property type="entry name" value="Hypoxia_induced_domain"/>
</dbReference>
<evidence type="ECO:0000256" key="3">
    <source>
        <dbReference type="ARBA" id="ARBA00022989"/>
    </source>
</evidence>
<keyword evidence="8" id="KW-1185">Reference proteome</keyword>
<dbReference type="OrthoDB" id="1915122at2759"/>
<comment type="caution">
    <text evidence="7">The sequence shown here is derived from an EMBL/GenBank/DDBJ whole genome shotgun (WGS) entry which is preliminary data.</text>
</comment>
<evidence type="ECO:0000313" key="8">
    <source>
        <dbReference type="Proteomes" id="UP000217199"/>
    </source>
</evidence>
<accession>A0A286UME6</accession>
<evidence type="ECO:0000313" key="7">
    <source>
        <dbReference type="EMBL" id="PAV20781.1"/>
    </source>
</evidence>
<evidence type="ECO:0000256" key="5">
    <source>
        <dbReference type="SAM" id="Phobius"/>
    </source>
</evidence>
<dbReference type="PANTHER" id="PTHR28018:SF3">
    <property type="entry name" value="RESPIRATORY SUPERCOMPLEX FACTOR 2, MITOCHONDRIAL"/>
    <property type="match status" value="1"/>
</dbReference>
<evidence type="ECO:0000256" key="2">
    <source>
        <dbReference type="ARBA" id="ARBA00022692"/>
    </source>
</evidence>
<keyword evidence="2 5" id="KW-0812">Transmembrane</keyword>
<keyword evidence="3 5" id="KW-1133">Transmembrane helix</keyword>